<dbReference type="PATRIC" id="fig|1197174.4.peg.1174"/>
<keyword evidence="1" id="KW-0175">Coiled coil</keyword>
<feature type="coiled-coil region" evidence="1">
    <location>
        <begin position="71"/>
        <end position="127"/>
    </location>
</feature>
<evidence type="ECO:0000256" key="2">
    <source>
        <dbReference type="SAM" id="MobiDB-lite"/>
    </source>
</evidence>
<dbReference type="EMBL" id="ALAB01000010">
    <property type="protein sequence ID" value="EJI86122.1"/>
    <property type="molecule type" value="Genomic_DNA"/>
</dbReference>
<gene>
    <name evidence="3" type="ORF">AEST_12040</name>
</gene>
<protein>
    <submittedName>
        <fullName evidence="3">Uncharacterized protein</fullName>
    </submittedName>
</protein>
<dbReference type="Proteomes" id="UP000012043">
    <property type="component" value="Unassembled WGS sequence"/>
</dbReference>
<proteinExistence type="predicted"/>
<organism evidence="3 4">
    <name type="scientific">Alishewanella aestuarii B11</name>
    <dbReference type="NCBI Taxonomy" id="1197174"/>
    <lineage>
        <taxon>Bacteria</taxon>
        <taxon>Pseudomonadati</taxon>
        <taxon>Pseudomonadota</taxon>
        <taxon>Gammaproteobacteria</taxon>
        <taxon>Alteromonadales</taxon>
        <taxon>Alteromonadaceae</taxon>
        <taxon>Alishewanella</taxon>
    </lineage>
</organism>
<feature type="region of interest" description="Disordered" evidence="2">
    <location>
        <begin position="173"/>
        <end position="196"/>
    </location>
</feature>
<evidence type="ECO:0000313" key="3">
    <source>
        <dbReference type="EMBL" id="EJI86122.1"/>
    </source>
</evidence>
<evidence type="ECO:0000313" key="4">
    <source>
        <dbReference type="Proteomes" id="UP000012043"/>
    </source>
</evidence>
<feature type="compositionally biased region" description="Polar residues" evidence="2">
    <location>
        <begin position="173"/>
        <end position="192"/>
    </location>
</feature>
<comment type="caution">
    <text evidence="3">The sequence shown here is derived from an EMBL/GenBank/DDBJ whole genome shotgun (WGS) entry which is preliminary data.</text>
</comment>
<reference evidence="3 4" key="1">
    <citation type="journal article" date="2012" name="J. Bacteriol.">
        <title>Genome Sequence of Pectin-Degrading Alishewanella aestuarii Strain B11T, Isolated from Tidal Flat Sediment.</title>
        <authorList>
            <person name="Jung J."/>
            <person name="Choi S."/>
            <person name="Chun J."/>
            <person name="Park W."/>
        </authorList>
    </citation>
    <scope>NUCLEOTIDE SEQUENCE [LARGE SCALE GENOMIC DNA]</scope>
    <source>
        <strain evidence="3 4">B11</strain>
    </source>
</reference>
<accession>J2IFX9</accession>
<name>J2IFX9_9ALTE</name>
<dbReference type="AlphaFoldDB" id="J2IFX9"/>
<keyword evidence="4" id="KW-1185">Reference proteome</keyword>
<evidence type="ECO:0000256" key="1">
    <source>
        <dbReference type="SAM" id="Coils"/>
    </source>
</evidence>
<sequence>MQVPAALSSRLSFSPIVSTTAAGRALPAAAVLPDSNVEQSAVVPQLSLASRLNQAKDNAAAPAQQLSDERKTQARERIADIKKRLHELKRLLALFGERAAKPLLQQVQQLSRELASAAKDLRADSNDPLSALPKMSLNSAEQPTLSSGTVAISQPSAASSVAVMAQEPTINTVSADSDSEETQPINSGSHEPQSLGVAGPAELAAWLQREAQDPVKQQRQADKQQLDEVVIELGSFFRLLSLILERQRQEPQVQKQQQQIADDLELTASIARELGCAGNTVQLRLHITV</sequence>